<dbReference type="InterPro" id="IPR018935">
    <property type="entry name" value="RIO_kinase_CS"/>
</dbReference>
<dbReference type="InterPro" id="IPR051272">
    <property type="entry name" value="RIO-type_Ser/Thr_kinase"/>
</dbReference>
<comment type="similarity">
    <text evidence="1">Belongs to the protein kinase superfamily. RIO-type Ser/Thr kinase family.</text>
</comment>
<dbReference type="InterPro" id="IPR011009">
    <property type="entry name" value="Kinase-like_dom_sf"/>
</dbReference>
<evidence type="ECO:0000256" key="6">
    <source>
        <dbReference type="ARBA" id="ARBA00022741"/>
    </source>
</evidence>
<reference evidence="13 14" key="1">
    <citation type="journal article" date="2020" name="Antonie Van Leeuwenhoek">
        <title>Rhodopirellula heiligendammensis sp. nov., Rhodopirellula pilleata sp. nov., and Rhodopirellula solitaria sp. nov. isolated from natural or artificial marine surfaces in Northern Germany and California, USA, and emended description of the genus Rhodopirellula.</title>
        <authorList>
            <person name="Kallscheuer N."/>
            <person name="Wiegand S."/>
            <person name="Jogler M."/>
            <person name="Boedeker C."/>
            <person name="Peeters S.H."/>
            <person name="Rast P."/>
            <person name="Heuer A."/>
            <person name="Jetten M.S.M."/>
            <person name="Rohde M."/>
            <person name="Jogler C."/>
        </authorList>
    </citation>
    <scope>NUCLEOTIDE SEQUENCE [LARGE SCALE GENOMIC DNA]</scope>
    <source>
        <strain evidence="13 14">Poly21</strain>
    </source>
</reference>
<evidence type="ECO:0000256" key="2">
    <source>
        <dbReference type="ARBA" id="ARBA00012513"/>
    </source>
</evidence>
<dbReference type="OrthoDB" id="9795258at2"/>
<accession>A0A5C6BHE0</accession>
<evidence type="ECO:0000256" key="11">
    <source>
        <dbReference type="ARBA" id="ARBA00048679"/>
    </source>
</evidence>
<dbReference type="Proteomes" id="UP000319908">
    <property type="component" value="Unassembled WGS sequence"/>
</dbReference>
<evidence type="ECO:0000256" key="8">
    <source>
        <dbReference type="ARBA" id="ARBA00022840"/>
    </source>
</evidence>
<dbReference type="NCBIfam" id="NF041645">
    <property type="entry name" value="prot_kin_PA4780"/>
    <property type="match status" value="1"/>
</dbReference>
<evidence type="ECO:0000313" key="14">
    <source>
        <dbReference type="Proteomes" id="UP000319908"/>
    </source>
</evidence>
<dbReference type="InterPro" id="IPR000687">
    <property type="entry name" value="RIO_kinase"/>
</dbReference>
<keyword evidence="14" id="KW-1185">Reference proteome</keyword>
<keyword evidence="8" id="KW-0067">ATP-binding</keyword>
<keyword evidence="5" id="KW-0479">Metal-binding</keyword>
<dbReference type="GO" id="GO:0004674">
    <property type="term" value="F:protein serine/threonine kinase activity"/>
    <property type="evidence" value="ECO:0007669"/>
    <property type="project" value="UniProtKB-KW"/>
</dbReference>
<dbReference type="GO" id="GO:0046872">
    <property type="term" value="F:metal ion binding"/>
    <property type="evidence" value="ECO:0007669"/>
    <property type="project" value="UniProtKB-KW"/>
</dbReference>
<evidence type="ECO:0000256" key="1">
    <source>
        <dbReference type="ARBA" id="ARBA00009196"/>
    </source>
</evidence>
<proteinExistence type="inferred from homology"/>
<evidence type="ECO:0000256" key="3">
    <source>
        <dbReference type="ARBA" id="ARBA00022527"/>
    </source>
</evidence>
<keyword evidence="4" id="KW-0808">Transferase</keyword>
<dbReference type="SUPFAM" id="SSF56112">
    <property type="entry name" value="Protein kinase-like (PK-like)"/>
    <property type="match status" value="1"/>
</dbReference>
<feature type="domain" description="RIO kinase" evidence="12">
    <location>
        <begin position="7"/>
        <end position="235"/>
    </location>
</feature>
<dbReference type="Gene3D" id="1.10.510.10">
    <property type="entry name" value="Transferase(Phosphotransferase) domain 1"/>
    <property type="match status" value="1"/>
</dbReference>
<dbReference type="EC" id="2.7.11.1" evidence="2"/>
<comment type="catalytic activity">
    <reaction evidence="10">
        <text>L-threonyl-[protein] + ATP = O-phospho-L-threonyl-[protein] + ADP + H(+)</text>
        <dbReference type="Rhea" id="RHEA:46608"/>
        <dbReference type="Rhea" id="RHEA-COMP:11060"/>
        <dbReference type="Rhea" id="RHEA-COMP:11605"/>
        <dbReference type="ChEBI" id="CHEBI:15378"/>
        <dbReference type="ChEBI" id="CHEBI:30013"/>
        <dbReference type="ChEBI" id="CHEBI:30616"/>
        <dbReference type="ChEBI" id="CHEBI:61977"/>
        <dbReference type="ChEBI" id="CHEBI:456216"/>
        <dbReference type="EC" id="2.7.11.1"/>
    </reaction>
</comment>
<evidence type="ECO:0000256" key="10">
    <source>
        <dbReference type="ARBA" id="ARBA00047899"/>
    </source>
</evidence>
<evidence type="ECO:0000259" key="12">
    <source>
        <dbReference type="SMART" id="SM00090"/>
    </source>
</evidence>
<keyword evidence="3" id="KW-0723">Serine/threonine-protein kinase</keyword>
<gene>
    <name evidence="13" type="ORF">Poly21_48370</name>
</gene>
<evidence type="ECO:0000313" key="13">
    <source>
        <dbReference type="EMBL" id="TWU10931.1"/>
    </source>
</evidence>
<keyword evidence="6" id="KW-0547">Nucleotide-binding</keyword>
<evidence type="ECO:0000256" key="7">
    <source>
        <dbReference type="ARBA" id="ARBA00022777"/>
    </source>
</evidence>
<keyword evidence="7" id="KW-0418">Kinase</keyword>
<evidence type="ECO:0000256" key="4">
    <source>
        <dbReference type="ARBA" id="ARBA00022679"/>
    </source>
</evidence>
<dbReference type="InterPro" id="IPR018934">
    <property type="entry name" value="RIO_dom"/>
</dbReference>
<comment type="caution">
    <text evidence="13">The sequence shown here is derived from an EMBL/GenBank/DDBJ whole genome shotgun (WGS) entry which is preliminary data.</text>
</comment>
<protein>
    <recommendedName>
        <fullName evidence="2">non-specific serine/threonine protein kinase</fullName>
        <ecNumber evidence="2">2.7.11.1</ecNumber>
    </recommendedName>
</protein>
<dbReference type="Pfam" id="PF01163">
    <property type="entry name" value="RIO1"/>
    <property type="match status" value="1"/>
</dbReference>
<dbReference type="GO" id="GO:0005524">
    <property type="term" value="F:ATP binding"/>
    <property type="evidence" value="ECO:0007669"/>
    <property type="project" value="UniProtKB-KW"/>
</dbReference>
<dbReference type="RefSeq" id="WP_146409281.1">
    <property type="nucleotide sequence ID" value="NZ_SJPU01000003.1"/>
</dbReference>
<dbReference type="PANTHER" id="PTHR45723">
    <property type="entry name" value="SERINE/THREONINE-PROTEIN KINASE RIO1"/>
    <property type="match status" value="1"/>
</dbReference>
<keyword evidence="9" id="KW-0460">Magnesium</keyword>
<dbReference type="SMART" id="SM00090">
    <property type="entry name" value="RIO"/>
    <property type="match status" value="1"/>
</dbReference>
<dbReference type="Gene3D" id="3.30.200.20">
    <property type="entry name" value="Phosphorylase Kinase, domain 1"/>
    <property type="match status" value="1"/>
</dbReference>
<dbReference type="PROSITE" id="PS01245">
    <property type="entry name" value="RIO1"/>
    <property type="match status" value="1"/>
</dbReference>
<organism evidence="13 14">
    <name type="scientific">Allorhodopirellula heiligendammensis</name>
    <dbReference type="NCBI Taxonomy" id="2714739"/>
    <lineage>
        <taxon>Bacteria</taxon>
        <taxon>Pseudomonadati</taxon>
        <taxon>Planctomycetota</taxon>
        <taxon>Planctomycetia</taxon>
        <taxon>Pirellulales</taxon>
        <taxon>Pirellulaceae</taxon>
        <taxon>Allorhodopirellula</taxon>
    </lineage>
</organism>
<dbReference type="InterPro" id="IPR048148">
    <property type="entry name" value="Prot_kin_PA4780"/>
</dbReference>
<comment type="catalytic activity">
    <reaction evidence="11">
        <text>L-seryl-[protein] + ATP = O-phospho-L-seryl-[protein] + ADP + H(+)</text>
        <dbReference type="Rhea" id="RHEA:17989"/>
        <dbReference type="Rhea" id="RHEA-COMP:9863"/>
        <dbReference type="Rhea" id="RHEA-COMP:11604"/>
        <dbReference type="ChEBI" id="CHEBI:15378"/>
        <dbReference type="ChEBI" id="CHEBI:29999"/>
        <dbReference type="ChEBI" id="CHEBI:30616"/>
        <dbReference type="ChEBI" id="CHEBI:83421"/>
        <dbReference type="ChEBI" id="CHEBI:456216"/>
        <dbReference type="EC" id="2.7.11.1"/>
    </reaction>
</comment>
<dbReference type="AlphaFoldDB" id="A0A5C6BHE0"/>
<name>A0A5C6BHE0_9BACT</name>
<evidence type="ECO:0000256" key="5">
    <source>
        <dbReference type="ARBA" id="ARBA00022723"/>
    </source>
</evidence>
<sequence>MKVPQRIKPLIEDGLVDKVLGSLMSGKEAQVFLVRCGNETRCAKVYKDVAKRSFKNAVQYQEGRKIRNSRRQRAMEKRSKFGRDQQEDVWQRAEVDALYKLADAGVRVPKAYGFFDGVLLMELITDGEGGVAPRLNDITMSAAQAVKDHATVMIYVLRMLCVGMVHGDLSEFNVLQDETGPVIIDFPQVVNASGNNNAKSMLQRDVRNITQYYAQYAPELAGSHYAEEMWELHEKSELDPDLKLTGKFKFSTKAADVDSVLHLIDMAYEEEMARQDRMQNG</sequence>
<evidence type="ECO:0000256" key="9">
    <source>
        <dbReference type="ARBA" id="ARBA00022842"/>
    </source>
</evidence>
<dbReference type="EMBL" id="SJPU01000003">
    <property type="protein sequence ID" value="TWU10931.1"/>
    <property type="molecule type" value="Genomic_DNA"/>
</dbReference>